<dbReference type="InterPro" id="IPR000033">
    <property type="entry name" value="LDLR_classB_rpt"/>
</dbReference>
<dbReference type="KEGG" id="cdet:87938690"/>
<keyword evidence="2" id="KW-1185">Reference proteome</keyword>
<evidence type="ECO:0000313" key="2">
    <source>
        <dbReference type="Proteomes" id="UP001322277"/>
    </source>
</evidence>
<protein>
    <submittedName>
        <fullName evidence="1">Six-bladed beta-propeller, TolB</fullName>
    </submittedName>
</protein>
<proteinExistence type="predicted"/>
<dbReference type="PANTHER" id="PTHR46513">
    <property type="entry name" value="VITELLOGENIN RECEPTOR-LIKE PROTEIN-RELATED-RELATED"/>
    <property type="match status" value="1"/>
</dbReference>
<organism evidence="1 2">
    <name type="scientific">Colletotrichum destructivum</name>
    <dbReference type="NCBI Taxonomy" id="34406"/>
    <lineage>
        <taxon>Eukaryota</taxon>
        <taxon>Fungi</taxon>
        <taxon>Dikarya</taxon>
        <taxon>Ascomycota</taxon>
        <taxon>Pezizomycotina</taxon>
        <taxon>Sordariomycetes</taxon>
        <taxon>Hypocreomycetidae</taxon>
        <taxon>Glomerellales</taxon>
        <taxon>Glomerellaceae</taxon>
        <taxon>Colletotrichum</taxon>
        <taxon>Colletotrichum destructivum species complex</taxon>
    </lineage>
</organism>
<name>A0AAX4I2B0_9PEZI</name>
<sequence>MGSQIQQRLFILDTDLSNPNRETRRGRIVSCLTDGSDLQTVIDNIKSLPDGITIDHATGHMYWTNMGSSLKSDSGSIERANFDGSDRQTIVPAGTVGVFTPKQITLAKISRKLYWCDREGMKVMRANLDGSDVEVLVSTGKTEDDRMDQKRWCVGIAVDEQRGFFYWSQKGPSKGNQGRIFRAPIHTPQEEREKLTEVVFENLPEPIDLEMDEERGELYWTDRGDPPSGNSLNRAAVYVGGQHHILAIRLHETIGLSLDTKAGAAYVTDLSGGVYSIDVQTRKKSVLFTELGDITGIALV</sequence>
<accession>A0AAX4I2B0</accession>
<dbReference type="EMBL" id="CP137306">
    <property type="protein sequence ID" value="WQF77173.1"/>
    <property type="molecule type" value="Genomic_DNA"/>
</dbReference>
<dbReference type="SUPFAM" id="SSF63829">
    <property type="entry name" value="Calcium-dependent phosphotriesterase"/>
    <property type="match status" value="1"/>
</dbReference>
<reference evidence="2" key="1">
    <citation type="journal article" date="2023" name="bioRxiv">
        <title>Complete genome of the Medicago anthracnose fungus, Colletotrichum destructivum, reveals a mini-chromosome-like region within a core chromosome.</title>
        <authorList>
            <person name="Lapalu N."/>
            <person name="Simon A."/>
            <person name="Lu A."/>
            <person name="Plaumann P.-L."/>
            <person name="Amselem J."/>
            <person name="Pigne S."/>
            <person name="Auger A."/>
            <person name="Koch C."/>
            <person name="Dallery J.-F."/>
            <person name="O'Connell R.J."/>
        </authorList>
    </citation>
    <scope>NUCLEOTIDE SEQUENCE [LARGE SCALE GENOMIC DNA]</scope>
    <source>
        <strain evidence="2">CBS 520.97</strain>
    </source>
</reference>
<dbReference type="SMART" id="SM00135">
    <property type="entry name" value="LY"/>
    <property type="match status" value="4"/>
</dbReference>
<gene>
    <name evidence="1" type="ORF">CDEST_02187</name>
</gene>
<dbReference type="Gene3D" id="2.120.10.30">
    <property type="entry name" value="TolB, C-terminal domain"/>
    <property type="match status" value="2"/>
</dbReference>
<dbReference type="GO" id="GO:0060070">
    <property type="term" value="P:canonical Wnt signaling pathway"/>
    <property type="evidence" value="ECO:0007669"/>
    <property type="project" value="TreeGrafter"/>
</dbReference>
<dbReference type="PANTHER" id="PTHR46513:SF13">
    <property type="entry name" value="EGF-LIKE DOMAIN-CONTAINING PROTEIN"/>
    <property type="match status" value="1"/>
</dbReference>
<dbReference type="RefSeq" id="XP_062774397.1">
    <property type="nucleotide sequence ID" value="XM_062918346.1"/>
</dbReference>
<dbReference type="Proteomes" id="UP001322277">
    <property type="component" value="Chromosome 2"/>
</dbReference>
<dbReference type="AlphaFoldDB" id="A0AAX4I2B0"/>
<dbReference type="GO" id="GO:0005886">
    <property type="term" value="C:plasma membrane"/>
    <property type="evidence" value="ECO:0007669"/>
    <property type="project" value="TreeGrafter"/>
</dbReference>
<dbReference type="InterPro" id="IPR050778">
    <property type="entry name" value="Cueball_EGF_LRP_Nidogen"/>
</dbReference>
<evidence type="ECO:0000313" key="1">
    <source>
        <dbReference type="EMBL" id="WQF77173.1"/>
    </source>
</evidence>
<dbReference type="InterPro" id="IPR011042">
    <property type="entry name" value="6-blade_b-propeller_TolB-like"/>
</dbReference>
<dbReference type="GeneID" id="87938690"/>